<gene>
    <name evidence="2" type="ordered locus">Os01g0319066</name>
    <name evidence="2" type="ORF">OSNPB_010319066</name>
</gene>
<feature type="region of interest" description="Disordered" evidence="1">
    <location>
        <begin position="137"/>
        <end position="177"/>
    </location>
</feature>
<feature type="compositionally biased region" description="Basic residues" evidence="1">
    <location>
        <begin position="148"/>
        <end position="177"/>
    </location>
</feature>
<reference evidence="3" key="1">
    <citation type="journal article" date="2005" name="Nature">
        <title>The map-based sequence of the rice genome.</title>
        <authorList>
            <consortium name="International rice genome sequencing project (IRGSP)"/>
            <person name="Matsumoto T."/>
            <person name="Wu J."/>
            <person name="Kanamori H."/>
            <person name="Katayose Y."/>
            <person name="Fujisawa M."/>
            <person name="Namiki N."/>
            <person name="Mizuno H."/>
            <person name="Yamamoto K."/>
            <person name="Antonio B.A."/>
            <person name="Baba T."/>
            <person name="Sakata K."/>
            <person name="Nagamura Y."/>
            <person name="Aoki H."/>
            <person name="Arikawa K."/>
            <person name="Arita K."/>
            <person name="Bito T."/>
            <person name="Chiden Y."/>
            <person name="Fujitsuka N."/>
            <person name="Fukunaka R."/>
            <person name="Hamada M."/>
            <person name="Harada C."/>
            <person name="Hayashi A."/>
            <person name="Hijishita S."/>
            <person name="Honda M."/>
            <person name="Hosokawa S."/>
            <person name="Ichikawa Y."/>
            <person name="Idonuma A."/>
            <person name="Iijima M."/>
            <person name="Ikeda M."/>
            <person name="Ikeno M."/>
            <person name="Ito K."/>
            <person name="Ito S."/>
            <person name="Ito T."/>
            <person name="Ito Y."/>
            <person name="Ito Y."/>
            <person name="Iwabuchi A."/>
            <person name="Kamiya K."/>
            <person name="Karasawa W."/>
            <person name="Kurita K."/>
            <person name="Katagiri S."/>
            <person name="Kikuta A."/>
            <person name="Kobayashi H."/>
            <person name="Kobayashi N."/>
            <person name="Machita K."/>
            <person name="Maehara T."/>
            <person name="Masukawa M."/>
            <person name="Mizubayashi T."/>
            <person name="Mukai Y."/>
            <person name="Nagasaki H."/>
            <person name="Nagata Y."/>
            <person name="Naito S."/>
            <person name="Nakashima M."/>
            <person name="Nakama Y."/>
            <person name="Nakamichi Y."/>
            <person name="Nakamura M."/>
            <person name="Meguro A."/>
            <person name="Negishi M."/>
            <person name="Ohta I."/>
            <person name="Ohta T."/>
            <person name="Okamoto M."/>
            <person name="Ono N."/>
            <person name="Saji S."/>
            <person name="Sakaguchi M."/>
            <person name="Sakai K."/>
            <person name="Shibata M."/>
            <person name="Shimokawa T."/>
            <person name="Song J."/>
            <person name="Takazaki Y."/>
            <person name="Terasawa K."/>
            <person name="Tsugane M."/>
            <person name="Tsuji K."/>
            <person name="Ueda S."/>
            <person name="Waki K."/>
            <person name="Yamagata H."/>
            <person name="Yamamoto M."/>
            <person name="Yamamoto S."/>
            <person name="Yamane H."/>
            <person name="Yoshiki S."/>
            <person name="Yoshihara R."/>
            <person name="Yukawa K."/>
            <person name="Zhong H."/>
            <person name="Yano M."/>
            <person name="Yuan Q."/>
            <person name="Ouyang S."/>
            <person name="Liu J."/>
            <person name="Jones K.M."/>
            <person name="Gansberger K."/>
            <person name="Moffat K."/>
            <person name="Hill J."/>
            <person name="Bera J."/>
            <person name="Fadrosh D."/>
            <person name="Jin S."/>
            <person name="Johri S."/>
            <person name="Kim M."/>
            <person name="Overton L."/>
            <person name="Reardon M."/>
            <person name="Tsitrin T."/>
            <person name="Vuong H."/>
            <person name="Weaver B."/>
            <person name="Ciecko A."/>
            <person name="Tallon L."/>
            <person name="Jackson J."/>
            <person name="Pai G."/>
            <person name="Aken S.V."/>
            <person name="Utterback T."/>
            <person name="Reidmuller S."/>
            <person name="Feldblyum T."/>
            <person name="Hsiao J."/>
            <person name="Zismann V."/>
            <person name="Iobst S."/>
            <person name="de Vazeille A.R."/>
            <person name="Buell C.R."/>
            <person name="Ying K."/>
            <person name="Li Y."/>
            <person name="Lu T."/>
            <person name="Huang Y."/>
            <person name="Zhao Q."/>
            <person name="Feng Q."/>
            <person name="Zhang L."/>
            <person name="Zhu J."/>
            <person name="Weng Q."/>
            <person name="Mu J."/>
            <person name="Lu Y."/>
            <person name="Fan D."/>
            <person name="Liu Y."/>
            <person name="Guan J."/>
            <person name="Zhang Y."/>
            <person name="Yu S."/>
            <person name="Liu X."/>
            <person name="Zhang Y."/>
            <person name="Hong G."/>
            <person name="Han B."/>
            <person name="Choisne N."/>
            <person name="Demange N."/>
            <person name="Orjeda G."/>
            <person name="Samain S."/>
            <person name="Cattolico L."/>
            <person name="Pelletier E."/>
            <person name="Couloux A."/>
            <person name="Segurens B."/>
            <person name="Wincker P."/>
            <person name="D'Hont A."/>
            <person name="Scarpelli C."/>
            <person name="Weissenbach J."/>
            <person name="Salanoubat M."/>
            <person name="Quetier F."/>
            <person name="Yu Y."/>
            <person name="Kim H.R."/>
            <person name="Rambo T."/>
            <person name="Currie J."/>
            <person name="Collura K."/>
            <person name="Luo M."/>
            <person name="Yang T."/>
            <person name="Ammiraju J.S.S."/>
            <person name="Engler F."/>
            <person name="Soderlund C."/>
            <person name="Wing R.A."/>
            <person name="Palmer L.E."/>
            <person name="de la Bastide M."/>
            <person name="Spiegel L."/>
            <person name="Nascimento L."/>
            <person name="Zutavern T."/>
            <person name="O'Shaughnessy A."/>
            <person name="Dike S."/>
            <person name="Dedhia N."/>
            <person name="Preston R."/>
            <person name="Balija V."/>
            <person name="McCombie W.R."/>
            <person name="Chow T."/>
            <person name="Chen H."/>
            <person name="Chung M."/>
            <person name="Chen C."/>
            <person name="Shaw J."/>
            <person name="Wu H."/>
            <person name="Hsiao K."/>
            <person name="Chao Y."/>
            <person name="Chu M."/>
            <person name="Cheng C."/>
            <person name="Hour A."/>
            <person name="Lee P."/>
            <person name="Lin S."/>
            <person name="Lin Y."/>
            <person name="Liou J."/>
            <person name="Liu S."/>
            <person name="Hsing Y."/>
            <person name="Raghuvanshi S."/>
            <person name="Mohanty A."/>
            <person name="Bharti A.K."/>
            <person name="Gaur A."/>
            <person name="Gupta V."/>
            <person name="Kumar D."/>
            <person name="Ravi V."/>
            <person name="Vij S."/>
            <person name="Kapur A."/>
            <person name="Khurana P."/>
            <person name="Khurana P."/>
            <person name="Khurana J.P."/>
            <person name="Tyagi A.K."/>
            <person name="Gaikwad K."/>
            <person name="Singh A."/>
            <person name="Dalal V."/>
            <person name="Srivastava S."/>
            <person name="Dixit A."/>
            <person name="Pal A.K."/>
            <person name="Ghazi I.A."/>
            <person name="Yadav M."/>
            <person name="Pandit A."/>
            <person name="Bhargava A."/>
            <person name="Sureshbabu K."/>
            <person name="Batra K."/>
            <person name="Sharma T.R."/>
            <person name="Mohapatra T."/>
            <person name="Singh N.K."/>
            <person name="Messing J."/>
            <person name="Nelson A.B."/>
            <person name="Fuks G."/>
            <person name="Kavchok S."/>
            <person name="Keizer G."/>
            <person name="Linton E."/>
            <person name="Llaca V."/>
            <person name="Song R."/>
            <person name="Tanyolac B."/>
            <person name="Young S."/>
            <person name="Ho-Il K."/>
            <person name="Hahn J.H."/>
            <person name="Sangsakoo G."/>
            <person name="Vanavichit A."/>
            <person name="de Mattos Luiz.A.T."/>
            <person name="Zimmer P.D."/>
            <person name="Malone G."/>
            <person name="Dellagostin O."/>
            <person name="de Oliveira A.C."/>
            <person name="Bevan M."/>
            <person name="Bancroft I."/>
            <person name="Minx P."/>
            <person name="Cordum H."/>
            <person name="Wilson R."/>
            <person name="Cheng Z."/>
            <person name="Jin W."/>
            <person name="Jiang J."/>
            <person name="Leong S.A."/>
            <person name="Iwama H."/>
            <person name="Gojobori T."/>
            <person name="Itoh T."/>
            <person name="Niimura Y."/>
            <person name="Fujii Y."/>
            <person name="Habara T."/>
            <person name="Sakai H."/>
            <person name="Sato Y."/>
            <person name="Wilson G."/>
            <person name="Kumar K."/>
            <person name="McCouch S."/>
            <person name="Juretic N."/>
            <person name="Hoen D."/>
            <person name="Wright S."/>
            <person name="Bruskiewich R."/>
            <person name="Bureau T."/>
            <person name="Miyao A."/>
            <person name="Hirochika H."/>
            <person name="Nishikawa T."/>
            <person name="Kadowaki K."/>
            <person name="Sugiura M."/>
            <person name="Burr B."/>
            <person name="Sasaki T."/>
        </authorList>
    </citation>
    <scope>NUCLEOTIDE SEQUENCE [LARGE SCALE GENOMIC DNA]</scope>
    <source>
        <strain evidence="3">cv. Nipponbare</strain>
    </source>
</reference>
<reference evidence="2 3" key="2">
    <citation type="journal article" date="2013" name="Plant Cell Physiol.">
        <title>Rice Annotation Project Database (RAP-DB): an integrative and interactive database for rice genomics.</title>
        <authorList>
            <person name="Sakai H."/>
            <person name="Lee S.S."/>
            <person name="Tanaka T."/>
            <person name="Numa H."/>
            <person name="Kim J."/>
            <person name="Kawahara Y."/>
            <person name="Wakimoto H."/>
            <person name="Yang C.C."/>
            <person name="Iwamoto M."/>
            <person name="Abe T."/>
            <person name="Yamada Y."/>
            <person name="Muto A."/>
            <person name="Inokuchi H."/>
            <person name="Ikemura T."/>
            <person name="Matsumoto T."/>
            <person name="Sasaki T."/>
            <person name="Itoh T."/>
        </authorList>
    </citation>
    <scope>NUCLEOTIDE SEQUENCE [LARGE SCALE GENOMIC DNA]</scope>
    <source>
        <strain evidence="3">cv. Nipponbare</strain>
    </source>
</reference>
<dbReference type="AlphaFoldDB" id="A0A0N7KCV0"/>
<dbReference type="EMBL" id="AP014957">
    <property type="protein sequence ID" value="BAS71833.1"/>
    <property type="molecule type" value="Genomic_DNA"/>
</dbReference>
<dbReference type="Proteomes" id="UP000059680">
    <property type="component" value="Chromosome 1"/>
</dbReference>
<accession>A0A0N7KCV0</accession>
<proteinExistence type="predicted"/>
<dbReference type="InParanoid" id="A0A0N7KCV0"/>
<reference evidence="2 3" key="3">
    <citation type="journal article" date="2013" name="Rice">
        <title>Improvement of the Oryza sativa Nipponbare reference genome using next generation sequence and optical map data.</title>
        <authorList>
            <person name="Kawahara Y."/>
            <person name="de la Bastide M."/>
            <person name="Hamilton J.P."/>
            <person name="Kanamori H."/>
            <person name="McCombie W.R."/>
            <person name="Ouyang S."/>
            <person name="Schwartz D.C."/>
            <person name="Tanaka T."/>
            <person name="Wu J."/>
            <person name="Zhou S."/>
            <person name="Childs K.L."/>
            <person name="Davidson R.M."/>
            <person name="Lin H."/>
            <person name="Quesada-Ocampo L."/>
            <person name="Vaillancourt B."/>
            <person name="Sakai H."/>
            <person name="Lee S.S."/>
            <person name="Kim J."/>
            <person name="Numa H."/>
            <person name="Itoh T."/>
            <person name="Buell C.R."/>
            <person name="Matsumoto T."/>
        </authorList>
    </citation>
    <scope>NUCLEOTIDE SEQUENCE [LARGE SCALE GENOMIC DNA]</scope>
    <source>
        <strain evidence="3">cv. Nipponbare</strain>
    </source>
</reference>
<evidence type="ECO:0000313" key="3">
    <source>
        <dbReference type="Proteomes" id="UP000059680"/>
    </source>
</evidence>
<dbReference type="PaxDb" id="39947-A0A0N7KCV0"/>
<evidence type="ECO:0000313" key="2">
    <source>
        <dbReference type="EMBL" id="BAS71833.1"/>
    </source>
</evidence>
<dbReference type="Gramene" id="Os01t0319066-00">
    <property type="protein sequence ID" value="Os01t0319066-00"/>
    <property type="gene ID" value="Os01g0319066"/>
</dbReference>
<evidence type="ECO:0000256" key="1">
    <source>
        <dbReference type="SAM" id="MobiDB-lite"/>
    </source>
</evidence>
<name>A0A0N7KCV0_ORYSJ</name>
<protein>
    <submittedName>
        <fullName evidence="2">Os01g0319066 protein</fullName>
    </submittedName>
</protein>
<organism evidence="2 3">
    <name type="scientific">Oryza sativa subsp. japonica</name>
    <name type="common">Rice</name>
    <dbReference type="NCBI Taxonomy" id="39947"/>
    <lineage>
        <taxon>Eukaryota</taxon>
        <taxon>Viridiplantae</taxon>
        <taxon>Streptophyta</taxon>
        <taxon>Embryophyta</taxon>
        <taxon>Tracheophyta</taxon>
        <taxon>Spermatophyta</taxon>
        <taxon>Magnoliopsida</taxon>
        <taxon>Liliopsida</taxon>
        <taxon>Poales</taxon>
        <taxon>Poaceae</taxon>
        <taxon>BOP clade</taxon>
        <taxon>Oryzoideae</taxon>
        <taxon>Oryzeae</taxon>
        <taxon>Oryzinae</taxon>
        <taxon>Oryza</taxon>
        <taxon>Oryza sativa</taxon>
    </lineage>
</organism>
<keyword evidence="3" id="KW-1185">Reference proteome</keyword>
<sequence length="177" mass="19845">MAFTSARPKYQSPTDFAIPLVLESRRATIPGGRQLGLAVSEARVDEQPVAPRLGEDSHRCHHLISETLQELQLRRVAGCAVELADSPGAAGVSCVRGQALLDLPDVVRRIQQEDGCLYAVDYCAVYAPRWRRDGRCRSREGWAPPPAGRRRRRSMTSGSCRRRLRTRRGRGRRRRGT</sequence>